<reference evidence="1 2" key="1">
    <citation type="submission" date="2017-11" db="EMBL/GenBank/DDBJ databases">
        <title>Complete DNA Sequence of Pseudomonas syringae pv. actinidiae, biovar 5 (Psa5).</title>
        <authorList>
            <person name="Butler M."/>
            <person name="Taiaroa G."/>
            <person name="Sumpter N."/>
            <person name="Poulter R."/>
        </authorList>
    </citation>
    <scope>NUCLEOTIDE SEQUENCE [LARGE SCALE GENOMIC DNA]</scope>
    <source>
        <strain evidence="1 2">MAFF212063</strain>
    </source>
</reference>
<organism evidence="1 2">
    <name type="scientific">Pseudomonas syringae pv. actinidiae</name>
    <dbReference type="NCBI Taxonomy" id="103796"/>
    <lineage>
        <taxon>Bacteria</taxon>
        <taxon>Pseudomonadati</taxon>
        <taxon>Pseudomonadota</taxon>
        <taxon>Gammaproteobacteria</taxon>
        <taxon>Pseudomonadales</taxon>
        <taxon>Pseudomonadaceae</taxon>
        <taxon>Pseudomonas</taxon>
        <taxon>Pseudomonas syringae</taxon>
    </lineage>
</organism>
<dbReference type="AlphaFoldDB" id="A0AAU8XMF9"/>
<accession>A0AAU8XMF9</accession>
<gene>
    <name evidence="1" type="ORF">CT122_26075</name>
</gene>
<dbReference type="EMBL" id="CP024712">
    <property type="protein sequence ID" value="ATV19893.1"/>
    <property type="molecule type" value="Genomic_DNA"/>
</dbReference>
<proteinExistence type="predicted"/>
<name>A0AAU8XMF9_PSESF</name>
<dbReference type="Proteomes" id="UP000230024">
    <property type="component" value="Chromosome"/>
</dbReference>
<sequence length="77" mass="8644">MFAKGPVCRQQFVAASQEDAERPERHADAERRTIVALVGRLSFRTLCAKRTQVRFGFWPKAVGANRATLRLFAKGPV</sequence>
<protein>
    <submittedName>
        <fullName evidence="1">Uncharacterized protein</fullName>
    </submittedName>
</protein>
<evidence type="ECO:0000313" key="1">
    <source>
        <dbReference type="EMBL" id="ATV19893.1"/>
    </source>
</evidence>
<evidence type="ECO:0000313" key="2">
    <source>
        <dbReference type="Proteomes" id="UP000230024"/>
    </source>
</evidence>